<comment type="caution">
    <text evidence="2">The sequence shown here is derived from an EMBL/GenBank/DDBJ whole genome shotgun (WGS) entry which is preliminary data.</text>
</comment>
<gene>
    <name evidence="2" type="ORF">SDC9_117980</name>
</gene>
<evidence type="ECO:0000313" key="2">
    <source>
        <dbReference type="EMBL" id="MPM71017.1"/>
    </source>
</evidence>
<sequence length="137" mass="15180">MQPELTGKISSISSLIILVISAALIGYRLKKVHTGFNVGDIRFVFIVYFSVYILFGYIINGVMGGKAALNIHLYVVNLIVILMLTRIQGSPFSSHPLLQVDSRKLFKVLVAVILFITVMSFIAVNLHEGLPGTQNRF</sequence>
<dbReference type="AlphaFoldDB" id="A0A645C119"/>
<name>A0A645C119_9ZZZZ</name>
<proteinExistence type="predicted"/>
<feature type="transmembrane region" description="Helical" evidence="1">
    <location>
        <begin position="12"/>
        <end position="29"/>
    </location>
</feature>
<feature type="transmembrane region" description="Helical" evidence="1">
    <location>
        <begin position="71"/>
        <end position="87"/>
    </location>
</feature>
<organism evidence="2">
    <name type="scientific">bioreactor metagenome</name>
    <dbReference type="NCBI Taxonomy" id="1076179"/>
    <lineage>
        <taxon>unclassified sequences</taxon>
        <taxon>metagenomes</taxon>
        <taxon>ecological metagenomes</taxon>
    </lineage>
</organism>
<feature type="transmembrane region" description="Helical" evidence="1">
    <location>
        <begin position="108"/>
        <end position="127"/>
    </location>
</feature>
<accession>A0A645C119</accession>
<keyword evidence="1" id="KW-0812">Transmembrane</keyword>
<protein>
    <submittedName>
        <fullName evidence="2">Uncharacterized protein</fullName>
    </submittedName>
</protein>
<reference evidence="2" key="1">
    <citation type="submission" date="2019-08" db="EMBL/GenBank/DDBJ databases">
        <authorList>
            <person name="Kucharzyk K."/>
            <person name="Murdoch R.W."/>
            <person name="Higgins S."/>
            <person name="Loffler F."/>
        </authorList>
    </citation>
    <scope>NUCLEOTIDE SEQUENCE</scope>
</reference>
<dbReference type="EMBL" id="VSSQ01023851">
    <property type="protein sequence ID" value="MPM71017.1"/>
    <property type="molecule type" value="Genomic_DNA"/>
</dbReference>
<feature type="transmembrane region" description="Helical" evidence="1">
    <location>
        <begin position="41"/>
        <end position="59"/>
    </location>
</feature>
<keyword evidence="1" id="KW-0472">Membrane</keyword>
<evidence type="ECO:0000256" key="1">
    <source>
        <dbReference type="SAM" id="Phobius"/>
    </source>
</evidence>
<keyword evidence="1" id="KW-1133">Transmembrane helix</keyword>